<dbReference type="HAMAP" id="MF_01576">
    <property type="entry name" value="THF_DHG_CYH"/>
    <property type="match status" value="1"/>
</dbReference>
<dbReference type="GO" id="GO:0000105">
    <property type="term" value="P:L-histidine biosynthetic process"/>
    <property type="evidence" value="ECO:0007669"/>
    <property type="project" value="UniProtKB-KW"/>
</dbReference>
<dbReference type="GO" id="GO:0006164">
    <property type="term" value="P:purine nucleotide biosynthetic process"/>
    <property type="evidence" value="ECO:0007669"/>
    <property type="project" value="UniProtKB-KW"/>
</dbReference>
<evidence type="ECO:0000256" key="10">
    <source>
        <dbReference type="ARBA" id="ARBA00023268"/>
    </source>
</evidence>
<gene>
    <name evidence="11" type="primary">folD</name>
    <name evidence="14" type="ORF">BWR60_11880</name>
</gene>
<feature type="domain" description="Tetrahydrofolate dehydrogenase/cyclohydrolase NAD(P)-binding" evidence="13">
    <location>
        <begin position="138"/>
        <end position="278"/>
    </location>
</feature>
<dbReference type="InterPro" id="IPR020630">
    <property type="entry name" value="THF_DH/CycHdrlase_cat_dom"/>
</dbReference>
<comment type="subunit">
    <text evidence="11">Homodimer.</text>
</comment>
<dbReference type="OrthoDB" id="9803580at2"/>
<feature type="binding site" evidence="11">
    <location>
        <begin position="163"/>
        <end position="165"/>
    </location>
    <ligand>
        <name>NADP(+)</name>
        <dbReference type="ChEBI" id="CHEBI:58349"/>
    </ligand>
</feature>
<keyword evidence="4 11" id="KW-0658">Purine biosynthesis</keyword>
<comment type="catalytic activity">
    <reaction evidence="11">
        <text>(6R)-5,10-methylene-5,6,7,8-tetrahydrofolate + NADP(+) = (6R)-5,10-methenyltetrahydrofolate + NADPH</text>
        <dbReference type="Rhea" id="RHEA:22812"/>
        <dbReference type="ChEBI" id="CHEBI:15636"/>
        <dbReference type="ChEBI" id="CHEBI:57455"/>
        <dbReference type="ChEBI" id="CHEBI:57783"/>
        <dbReference type="ChEBI" id="CHEBI:58349"/>
        <dbReference type="EC" id="1.5.1.5"/>
    </reaction>
</comment>
<dbReference type="PRINTS" id="PR00085">
    <property type="entry name" value="THFDHDRGNASE"/>
</dbReference>
<dbReference type="GO" id="GO:0004488">
    <property type="term" value="F:methylenetetrahydrofolate dehydrogenase (NADP+) activity"/>
    <property type="evidence" value="ECO:0007669"/>
    <property type="project" value="UniProtKB-UniRule"/>
</dbReference>
<dbReference type="GO" id="GO:0005829">
    <property type="term" value="C:cytosol"/>
    <property type="evidence" value="ECO:0007669"/>
    <property type="project" value="TreeGrafter"/>
</dbReference>
<keyword evidence="6 11" id="KW-0521">NADP</keyword>
<dbReference type="EC" id="3.5.4.9" evidence="11"/>
<protein>
    <recommendedName>
        <fullName evidence="11">Bifunctional protein FolD</fullName>
    </recommendedName>
    <domain>
        <recommendedName>
            <fullName evidence="11">Methylenetetrahydrofolate dehydrogenase</fullName>
            <ecNumber evidence="11">1.5.1.5</ecNumber>
        </recommendedName>
    </domain>
    <domain>
        <recommendedName>
            <fullName evidence="11">Methenyltetrahydrofolate cyclohydrolase</fullName>
            <ecNumber evidence="11">3.5.4.9</ecNumber>
        </recommendedName>
    </domain>
</protein>
<comment type="function">
    <text evidence="11">Catalyzes the oxidation of 5,10-methylenetetrahydrofolate to 5,10-methenyltetrahydrofolate and then the hydrolysis of 5,10-methenyltetrahydrofolate to 10-formyltetrahydrofolate.</text>
</comment>
<dbReference type="InterPro" id="IPR036291">
    <property type="entry name" value="NAD(P)-bd_dom_sf"/>
</dbReference>
<comment type="catalytic activity">
    <reaction evidence="11">
        <text>(6R)-5,10-methenyltetrahydrofolate + H2O = (6R)-10-formyltetrahydrofolate + H(+)</text>
        <dbReference type="Rhea" id="RHEA:23700"/>
        <dbReference type="ChEBI" id="CHEBI:15377"/>
        <dbReference type="ChEBI" id="CHEBI:15378"/>
        <dbReference type="ChEBI" id="CHEBI:57455"/>
        <dbReference type="ChEBI" id="CHEBI:195366"/>
        <dbReference type="EC" id="3.5.4.9"/>
    </reaction>
</comment>
<dbReference type="EC" id="1.5.1.5" evidence="11"/>
<proteinExistence type="inferred from homology"/>
<dbReference type="PANTHER" id="PTHR48099">
    <property type="entry name" value="C-1-TETRAHYDROFOLATE SYNTHASE, CYTOPLASMIC-RELATED"/>
    <property type="match status" value="1"/>
</dbReference>
<evidence type="ECO:0000256" key="7">
    <source>
        <dbReference type="ARBA" id="ARBA00023002"/>
    </source>
</evidence>
<keyword evidence="8 11" id="KW-0368">Histidine biosynthesis</keyword>
<reference evidence="15" key="1">
    <citation type="submission" date="2017-05" db="EMBL/GenBank/DDBJ databases">
        <authorList>
            <person name="Macchi M."/>
            <person name="Festa S."/>
            <person name="Coppotelli B.M."/>
            <person name="Morelli I.S."/>
        </authorList>
    </citation>
    <scope>NUCLEOTIDE SEQUENCE [LARGE SCALE GENOMIC DNA]</scope>
    <source>
        <strain evidence="15">I</strain>
    </source>
</reference>
<dbReference type="Gene3D" id="3.40.50.10860">
    <property type="entry name" value="Leucine Dehydrogenase, chain A, domain 1"/>
    <property type="match status" value="1"/>
</dbReference>
<comment type="caution">
    <text evidence="11">Lacks conserved residue(s) required for the propagation of feature annotation.</text>
</comment>
<keyword evidence="5 11" id="KW-0378">Hydrolase</keyword>
<evidence type="ECO:0000256" key="2">
    <source>
        <dbReference type="ARBA" id="ARBA00022563"/>
    </source>
</evidence>
<dbReference type="InterPro" id="IPR046346">
    <property type="entry name" value="Aminoacid_DH-like_N_sf"/>
</dbReference>
<dbReference type="PANTHER" id="PTHR48099:SF5">
    <property type="entry name" value="C-1-TETRAHYDROFOLATE SYNTHASE, CYTOPLASMIC"/>
    <property type="match status" value="1"/>
</dbReference>
<comment type="caution">
    <text evidence="14">The sequence shown here is derived from an EMBL/GenBank/DDBJ whole genome shotgun (WGS) entry which is preliminary data.</text>
</comment>
<evidence type="ECO:0000256" key="3">
    <source>
        <dbReference type="ARBA" id="ARBA00022605"/>
    </source>
</evidence>
<dbReference type="InterPro" id="IPR000672">
    <property type="entry name" value="THF_DH/CycHdrlase"/>
</dbReference>
<dbReference type="RefSeq" id="WP_088151238.1">
    <property type="nucleotide sequence ID" value="NZ_NHON01000017.1"/>
</dbReference>
<name>A0A211ZNX6_9PROT</name>
<evidence type="ECO:0000313" key="14">
    <source>
        <dbReference type="EMBL" id="OWJ66971.1"/>
    </source>
</evidence>
<dbReference type="UniPathway" id="UPA00193"/>
<keyword evidence="9 11" id="KW-0486">Methionine biosynthesis</keyword>
<organism evidence="14 15">
    <name type="scientific">Inquilinus limosus</name>
    <dbReference type="NCBI Taxonomy" id="171674"/>
    <lineage>
        <taxon>Bacteria</taxon>
        <taxon>Pseudomonadati</taxon>
        <taxon>Pseudomonadota</taxon>
        <taxon>Alphaproteobacteria</taxon>
        <taxon>Rhodospirillales</taxon>
        <taxon>Rhodospirillaceae</taxon>
        <taxon>Inquilinus</taxon>
    </lineage>
</organism>
<evidence type="ECO:0000256" key="8">
    <source>
        <dbReference type="ARBA" id="ARBA00023102"/>
    </source>
</evidence>
<keyword evidence="2 11" id="KW-0554">One-carbon metabolism</keyword>
<dbReference type="Pfam" id="PF02882">
    <property type="entry name" value="THF_DHG_CYH_C"/>
    <property type="match status" value="1"/>
</dbReference>
<evidence type="ECO:0000256" key="1">
    <source>
        <dbReference type="ARBA" id="ARBA00004777"/>
    </source>
</evidence>
<evidence type="ECO:0000256" key="4">
    <source>
        <dbReference type="ARBA" id="ARBA00022755"/>
    </source>
</evidence>
<dbReference type="AlphaFoldDB" id="A0A211ZNX6"/>
<dbReference type="Pfam" id="PF00763">
    <property type="entry name" value="THF_DHG_CYH"/>
    <property type="match status" value="1"/>
</dbReference>
<dbReference type="GO" id="GO:0004477">
    <property type="term" value="F:methenyltetrahydrofolate cyclohydrolase activity"/>
    <property type="evidence" value="ECO:0007669"/>
    <property type="project" value="UniProtKB-UniRule"/>
</dbReference>
<evidence type="ECO:0000256" key="5">
    <source>
        <dbReference type="ARBA" id="ARBA00022801"/>
    </source>
</evidence>
<dbReference type="GO" id="GO:0035999">
    <property type="term" value="P:tetrahydrofolate interconversion"/>
    <property type="evidence" value="ECO:0007669"/>
    <property type="project" value="UniProtKB-UniRule"/>
</dbReference>
<dbReference type="Proteomes" id="UP000196655">
    <property type="component" value="Unassembled WGS sequence"/>
</dbReference>
<keyword evidence="7 11" id="KW-0560">Oxidoreductase</keyword>
<dbReference type="STRING" id="1122125.GCA_000423185_00077"/>
<dbReference type="SUPFAM" id="SSF51735">
    <property type="entry name" value="NAD(P)-binding Rossmann-fold domains"/>
    <property type="match status" value="1"/>
</dbReference>
<dbReference type="SUPFAM" id="SSF53223">
    <property type="entry name" value="Aminoacid dehydrogenase-like, N-terminal domain"/>
    <property type="match status" value="1"/>
</dbReference>
<sequence length="286" mass="28974">MAEAAALLGKPIAERIRSRILAETPPGLRPCLAVVVASDDAAVARYAAAKQRTADALGLGFRVETVDPAGGQAALDARLAALSADPGVHGILLELPLAAGLDADVAVRQLDPLKDVDGLTPHNLGLIAAGREADALLPATPDACIRLAGTAADLKGARAVVVGRGRAVGRALAPMLVNRDATVTVCHSRTRDLAAAVAAADIVFVATGRPGLVTGTMARPGQVVVDAGISVVDGRVVGDVDADSVRPVVAALTPVPGGVGPLTATLIFANLLRAMELQRRAGRNVR</sequence>
<keyword evidence="3 11" id="KW-0028">Amino-acid biosynthesis</keyword>
<evidence type="ECO:0000259" key="12">
    <source>
        <dbReference type="Pfam" id="PF00763"/>
    </source>
</evidence>
<accession>A0A211ZNX6</accession>
<comment type="similarity">
    <text evidence="11">Belongs to the tetrahydrofolate dehydrogenase/cyclohydrolase family.</text>
</comment>
<keyword evidence="15" id="KW-1185">Reference proteome</keyword>
<dbReference type="Gene3D" id="3.40.50.720">
    <property type="entry name" value="NAD(P)-binding Rossmann-like Domain"/>
    <property type="match status" value="1"/>
</dbReference>
<keyword evidence="10 11" id="KW-0511">Multifunctional enzyme</keyword>
<dbReference type="EMBL" id="NHON01000017">
    <property type="protein sequence ID" value="OWJ66971.1"/>
    <property type="molecule type" value="Genomic_DNA"/>
</dbReference>
<comment type="pathway">
    <text evidence="1 11">One-carbon metabolism; tetrahydrofolate interconversion.</text>
</comment>
<feature type="domain" description="Tetrahydrofolate dehydrogenase/cyclohydrolase catalytic" evidence="12">
    <location>
        <begin position="8"/>
        <end position="117"/>
    </location>
</feature>
<feature type="binding site" evidence="11">
    <location>
        <position position="229"/>
    </location>
    <ligand>
        <name>NADP(+)</name>
        <dbReference type="ChEBI" id="CHEBI:58349"/>
    </ligand>
</feature>
<evidence type="ECO:0000259" key="13">
    <source>
        <dbReference type="Pfam" id="PF02882"/>
    </source>
</evidence>
<evidence type="ECO:0000256" key="11">
    <source>
        <dbReference type="HAMAP-Rule" id="MF_01576"/>
    </source>
</evidence>
<dbReference type="GO" id="GO:0009086">
    <property type="term" value="P:methionine biosynthetic process"/>
    <property type="evidence" value="ECO:0007669"/>
    <property type="project" value="UniProtKB-KW"/>
</dbReference>
<evidence type="ECO:0000256" key="9">
    <source>
        <dbReference type="ARBA" id="ARBA00023167"/>
    </source>
</evidence>
<evidence type="ECO:0000256" key="6">
    <source>
        <dbReference type="ARBA" id="ARBA00022857"/>
    </source>
</evidence>
<dbReference type="InterPro" id="IPR020631">
    <property type="entry name" value="THF_DH/CycHdrlase_NAD-bd_dom"/>
</dbReference>
<evidence type="ECO:0000313" key="15">
    <source>
        <dbReference type="Proteomes" id="UP000196655"/>
    </source>
</evidence>